<evidence type="ECO:0000256" key="1">
    <source>
        <dbReference type="ARBA" id="ARBA00022676"/>
    </source>
</evidence>
<organism evidence="5 6">
    <name type="scientific">Elsinoe australis</name>
    <dbReference type="NCBI Taxonomy" id="40998"/>
    <lineage>
        <taxon>Eukaryota</taxon>
        <taxon>Fungi</taxon>
        <taxon>Dikarya</taxon>
        <taxon>Ascomycota</taxon>
        <taxon>Pezizomycotina</taxon>
        <taxon>Dothideomycetes</taxon>
        <taxon>Dothideomycetidae</taxon>
        <taxon>Myriangiales</taxon>
        <taxon>Elsinoaceae</taxon>
        <taxon>Elsinoe</taxon>
    </lineage>
</organism>
<dbReference type="PANTHER" id="PTHR31306:SF3">
    <property type="entry name" value="NUCLEOTIDE-DIPHOSPHO-SUGAR TRANSFERASE DOMAIN-CONTAINING PROTEIN"/>
    <property type="match status" value="1"/>
</dbReference>
<reference evidence="5 6" key="1">
    <citation type="submission" date="2018-02" db="EMBL/GenBank/DDBJ databases">
        <title>Draft genome sequences of Elsinoe sp., causing black scab on jojoba.</title>
        <authorList>
            <person name="Stodart B."/>
            <person name="Jeffress S."/>
            <person name="Ash G."/>
            <person name="Arun Chinnappa K."/>
        </authorList>
    </citation>
    <scope>NUCLEOTIDE SEQUENCE [LARGE SCALE GENOMIC DNA]</scope>
    <source>
        <strain evidence="5 6">Hillstone_2</strain>
    </source>
</reference>
<keyword evidence="4" id="KW-0812">Transmembrane</keyword>
<evidence type="ECO:0000256" key="2">
    <source>
        <dbReference type="ARBA" id="ARBA00022679"/>
    </source>
</evidence>
<dbReference type="GO" id="GO:0016757">
    <property type="term" value="F:glycosyltransferase activity"/>
    <property type="evidence" value="ECO:0007669"/>
    <property type="project" value="UniProtKB-KW"/>
</dbReference>
<accession>A0A4U7AP92</accession>
<evidence type="ECO:0000313" key="6">
    <source>
        <dbReference type="Proteomes" id="UP000308133"/>
    </source>
</evidence>
<comment type="caution">
    <text evidence="5">The sequence shown here is derived from an EMBL/GenBank/DDBJ whole genome shotgun (WGS) entry which is preliminary data.</text>
</comment>
<dbReference type="EMBL" id="PTQR01000106">
    <property type="protein sequence ID" value="TKX19719.1"/>
    <property type="molecule type" value="Genomic_DNA"/>
</dbReference>
<dbReference type="PANTHER" id="PTHR31306">
    <property type="entry name" value="ALPHA-1,6-MANNOSYLTRANSFERASE MNN11-RELATED"/>
    <property type="match status" value="1"/>
</dbReference>
<dbReference type="GO" id="GO:0000139">
    <property type="term" value="C:Golgi membrane"/>
    <property type="evidence" value="ECO:0007669"/>
    <property type="project" value="TreeGrafter"/>
</dbReference>
<feature type="transmembrane region" description="Helical" evidence="4">
    <location>
        <begin position="45"/>
        <end position="65"/>
    </location>
</feature>
<feature type="region of interest" description="Disordered" evidence="3">
    <location>
        <begin position="13"/>
        <end position="33"/>
    </location>
</feature>
<dbReference type="Proteomes" id="UP000308133">
    <property type="component" value="Unassembled WGS sequence"/>
</dbReference>
<sequence length="367" mass="42305">MDQHTQRGLYQLVQPEKDLHDKEQDDAGTLPSSPRIWYTSTTDSWVRHLPIVATACLFLATGFLLGKFAGRNGTLGQGPSTVVDIFDNLRNLPPVDLVKEYGLKPGDLTLYAKPLGKDICLVNVDNRVWSPSSGLDKQDDLGWGRLNQYLYAQLHGYEYKYIQVPGQQGLHPTWVKVKEQFRLTMEGKCKFVIVLDADIIFHDLRIPLEALMSYWNITNDIALAGAQGWAKDLKGRHLLNTGFLISQKTPEFPNLMRDWINCPTDVKYPNCSNWRYEWAHEQSALSEHVRYDYMNVIREMKALDVHSERGKFIKHYWGPAKVDLPMAAKKAIWNRFMPQVSESLVKEWKNHFVHVTSDEQYDSLMHE</sequence>
<dbReference type="GO" id="GO:0006487">
    <property type="term" value="P:protein N-linked glycosylation"/>
    <property type="evidence" value="ECO:0007669"/>
    <property type="project" value="TreeGrafter"/>
</dbReference>
<evidence type="ECO:0008006" key="7">
    <source>
        <dbReference type="Google" id="ProtNLM"/>
    </source>
</evidence>
<keyword evidence="4" id="KW-0472">Membrane</keyword>
<keyword evidence="2" id="KW-0808">Transferase</keyword>
<evidence type="ECO:0000256" key="4">
    <source>
        <dbReference type="SAM" id="Phobius"/>
    </source>
</evidence>
<keyword evidence="1" id="KW-0328">Glycosyltransferase</keyword>
<dbReference type="AlphaFoldDB" id="A0A4U7AP92"/>
<gene>
    <name evidence="5" type="ORF">C1H76_7917</name>
</gene>
<keyword evidence="4" id="KW-1133">Transmembrane helix</keyword>
<dbReference type="InterPro" id="IPR008630">
    <property type="entry name" value="Glyco_trans_34"/>
</dbReference>
<evidence type="ECO:0000313" key="5">
    <source>
        <dbReference type="EMBL" id="TKX19719.1"/>
    </source>
</evidence>
<name>A0A4U7AP92_9PEZI</name>
<proteinExistence type="predicted"/>
<protein>
    <recommendedName>
        <fullName evidence="7">Nucleotide-diphospho-sugar transferase domain-containing protein</fullName>
    </recommendedName>
</protein>
<feature type="compositionally biased region" description="Basic and acidic residues" evidence="3">
    <location>
        <begin position="15"/>
        <end position="25"/>
    </location>
</feature>
<evidence type="ECO:0000256" key="3">
    <source>
        <dbReference type="SAM" id="MobiDB-lite"/>
    </source>
</evidence>